<reference evidence="1" key="1">
    <citation type="submission" date="2014-09" db="EMBL/GenBank/DDBJ databases">
        <authorList>
            <person name="Magalhaes I.L.F."/>
            <person name="Oliveira U."/>
            <person name="Santos F.R."/>
            <person name="Vidigal T.H.D.A."/>
            <person name="Brescovit A.D."/>
            <person name="Santos A.J."/>
        </authorList>
    </citation>
    <scope>NUCLEOTIDE SEQUENCE</scope>
    <source>
        <tissue evidence="1">Shoot tissue taken approximately 20 cm above the soil surface</tissue>
    </source>
</reference>
<proteinExistence type="predicted"/>
<evidence type="ECO:0000313" key="1">
    <source>
        <dbReference type="EMBL" id="JAD82429.1"/>
    </source>
</evidence>
<reference evidence="1" key="2">
    <citation type="journal article" date="2015" name="Data Brief">
        <title>Shoot transcriptome of the giant reed, Arundo donax.</title>
        <authorList>
            <person name="Barrero R.A."/>
            <person name="Guerrero F.D."/>
            <person name="Moolhuijzen P."/>
            <person name="Goolsby J.A."/>
            <person name="Tidwell J."/>
            <person name="Bellgard S.E."/>
            <person name="Bellgard M.I."/>
        </authorList>
    </citation>
    <scope>NUCLEOTIDE SEQUENCE</scope>
    <source>
        <tissue evidence="1">Shoot tissue taken approximately 20 cm above the soil surface</tissue>
    </source>
</reference>
<sequence length="45" mass="5273">MAAAAVCRSSTFFPLFAIWPLPQACTWKWSRVRSNLLLNGWWIYL</sequence>
<dbReference type="AlphaFoldDB" id="A0A0A9D1F4"/>
<accession>A0A0A9D1F4</accession>
<protein>
    <submittedName>
        <fullName evidence="1">Uncharacterized protein</fullName>
    </submittedName>
</protein>
<name>A0A0A9D1F4_ARUDO</name>
<organism evidence="1">
    <name type="scientific">Arundo donax</name>
    <name type="common">Giant reed</name>
    <name type="synonym">Donax arundinaceus</name>
    <dbReference type="NCBI Taxonomy" id="35708"/>
    <lineage>
        <taxon>Eukaryota</taxon>
        <taxon>Viridiplantae</taxon>
        <taxon>Streptophyta</taxon>
        <taxon>Embryophyta</taxon>
        <taxon>Tracheophyta</taxon>
        <taxon>Spermatophyta</taxon>
        <taxon>Magnoliopsida</taxon>
        <taxon>Liliopsida</taxon>
        <taxon>Poales</taxon>
        <taxon>Poaceae</taxon>
        <taxon>PACMAD clade</taxon>
        <taxon>Arundinoideae</taxon>
        <taxon>Arundineae</taxon>
        <taxon>Arundo</taxon>
    </lineage>
</organism>
<dbReference type="EMBL" id="GBRH01215466">
    <property type="protein sequence ID" value="JAD82429.1"/>
    <property type="molecule type" value="Transcribed_RNA"/>
</dbReference>